<dbReference type="EC" id="3.4.19.12" evidence="3"/>
<dbReference type="PROSITE" id="PS50235">
    <property type="entry name" value="USP_3"/>
    <property type="match status" value="1"/>
</dbReference>
<keyword evidence="10" id="KW-1185">Reference proteome</keyword>
<dbReference type="GO" id="GO:0004843">
    <property type="term" value="F:cysteine-type deubiquitinase activity"/>
    <property type="evidence" value="ECO:0007669"/>
    <property type="project" value="UniProtKB-EC"/>
</dbReference>
<dbReference type="AlphaFoldDB" id="A0A9E7GC64"/>
<evidence type="ECO:0000256" key="7">
    <source>
        <dbReference type="ARBA" id="ARBA00022807"/>
    </source>
</evidence>
<dbReference type="InterPro" id="IPR038765">
    <property type="entry name" value="Papain-like_cys_pep_sf"/>
</dbReference>
<evidence type="ECO:0000259" key="8">
    <source>
        <dbReference type="PROSITE" id="PS50235"/>
    </source>
</evidence>
<evidence type="ECO:0000256" key="4">
    <source>
        <dbReference type="ARBA" id="ARBA00022670"/>
    </source>
</evidence>
<keyword evidence="4" id="KW-0645">Protease</keyword>
<evidence type="ECO:0000313" key="9">
    <source>
        <dbReference type="EMBL" id="URE12341.1"/>
    </source>
</evidence>
<dbReference type="Gene3D" id="3.90.70.10">
    <property type="entry name" value="Cysteine proteinases"/>
    <property type="match status" value="1"/>
</dbReference>
<dbReference type="GO" id="GO:0016579">
    <property type="term" value="P:protein deubiquitination"/>
    <property type="evidence" value="ECO:0007669"/>
    <property type="project" value="InterPro"/>
</dbReference>
<sequence length="194" mass="21729">MFVPISSTEVSSSPPPSPLRLLFFLSCWSGSDRRPRRRSGGISEEDEKGLKNLGNSCYLNSVLHCLTDTPALAQFYLYSWHPSLCKPQVIVRESREECPFCILERQIARSLSLDGPLDAPSKIHKCLADVAEHFPWRRQEDAHEFLRYLIDSCQNACLKIHKRSISGGNPKAEERSCSGTVMKETFGGGPCSAR</sequence>
<dbReference type="PANTHER" id="PTHR24006:SF758">
    <property type="entry name" value="UBIQUITIN CARBOXYL-TERMINAL HYDROLASE 36"/>
    <property type="match status" value="1"/>
</dbReference>
<dbReference type="InterPro" id="IPR001394">
    <property type="entry name" value="Peptidase_C19_UCH"/>
</dbReference>
<feature type="domain" description="USP" evidence="8">
    <location>
        <begin position="48"/>
        <end position="194"/>
    </location>
</feature>
<comment type="catalytic activity">
    <reaction evidence="1">
        <text>Thiol-dependent hydrolysis of ester, thioester, amide, peptide and isopeptide bonds formed by the C-terminal Gly of ubiquitin (a 76-residue protein attached to proteins as an intracellular targeting signal).</text>
        <dbReference type="EC" id="3.4.19.12"/>
    </reaction>
</comment>
<evidence type="ECO:0000256" key="3">
    <source>
        <dbReference type="ARBA" id="ARBA00012759"/>
    </source>
</evidence>
<proteinExistence type="inferred from homology"/>
<organism evidence="9 10">
    <name type="scientific">Musa troglodytarum</name>
    <name type="common">fe'i banana</name>
    <dbReference type="NCBI Taxonomy" id="320322"/>
    <lineage>
        <taxon>Eukaryota</taxon>
        <taxon>Viridiplantae</taxon>
        <taxon>Streptophyta</taxon>
        <taxon>Embryophyta</taxon>
        <taxon>Tracheophyta</taxon>
        <taxon>Spermatophyta</taxon>
        <taxon>Magnoliopsida</taxon>
        <taxon>Liliopsida</taxon>
        <taxon>Zingiberales</taxon>
        <taxon>Musaceae</taxon>
        <taxon>Musa</taxon>
    </lineage>
</organism>
<evidence type="ECO:0000256" key="5">
    <source>
        <dbReference type="ARBA" id="ARBA00022786"/>
    </source>
</evidence>
<dbReference type="GO" id="GO:0005634">
    <property type="term" value="C:nucleus"/>
    <property type="evidence" value="ECO:0007669"/>
    <property type="project" value="TreeGrafter"/>
</dbReference>
<evidence type="ECO:0000256" key="1">
    <source>
        <dbReference type="ARBA" id="ARBA00000707"/>
    </source>
</evidence>
<dbReference type="GO" id="GO:0006508">
    <property type="term" value="P:proteolysis"/>
    <property type="evidence" value="ECO:0007669"/>
    <property type="project" value="UniProtKB-KW"/>
</dbReference>
<dbReference type="Proteomes" id="UP001055439">
    <property type="component" value="Chromosome 6"/>
</dbReference>
<name>A0A9E7GC64_9LILI</name>
<evidence type="ECO:0000256" key="2">
    <source>
        <dbReference type="ARBA" id="ARBA00009085"/>
    </source>
</evidence>
<keyword evidence="5" id="KW-0833">Ubl conjugation pathway</keyword>
<accession>A0A9E7GC64</accession>
<dbReference type="Pfam" id="PF00443">
    <property type="entry name" value="UCH"/>
    <property type="match status" value="1"/>
</dbReference>
<comment type="similarity">
    <text evidence="2">Belongs to the peptidase C19 family.</text>
</comment>
<evidence type="ECO:0000313" key="10">
    <source>
        <dbReference type="Proteomes" id="UP001055439"/>
    </source>
</evidence>
<keyword evidence="7" id="KW-0788">Thiol protease</keyword>
<dbReference type="GO" id="GO:0005829">
    <property type="term" value="C:cytosol"/>
    <property type="evidence" value="ECO:0007669"/>
    <property type="project" value="TreeGrafter"/>
</dbReference>
<dbReference type="PANTHER" id="PTHR24006">
    <property type="entry name" value="UBIQUITIN CARBOXYL-TERMINAL HYDROLASE"/>
    <property type="match status" value="1"/>
</dbReference>
<gene>
    <name evidence="9" type="ORF">MUK42_22267</name>
</gene>
<reference evidence="9" key="1">
    <citation type="submission" date="2022-05" db="EMBL/GenBank/DDBJ databases">
        <title>The Musa troglodytarum L. genome provides insights into the mechanism of non-climacteric behaviour and enrichment of carotenoids.</title>
        <authorList>
            <person name="Wang J."/>
        </authorList>
    </citation>
    <scope>NUCLEOTIDE SEQUENCE</scope>
    <source>
        <tissue evidence="9">Leaf</tissue>
    </source>
</reference>
<keyword evidence="6 9" id="KW-0378">Hydrolase</keyword>
<protein>
    <recommendedName>
        <fullName evidence="3">ubiquitinyl hydrolase 1</fullName>
        <ecNumber evidence="3">3.4.19.12</ecNumber>
    </recommendedName>
</protein>
<evidence type="ECO:0000256" key="6">
    <source>
        <dbReference type="ARBA" id="ARBA00022801"/>
    </source>
</evidence>
<dbReference type="SUPFAM" id="SSF54001">
    <property type="entry name" value="Cysteine proteinases"/>
    <property type="match status" value="1"/>
</dbReference>
<dbReference type="InterPro" id="IPR050164">
    <property type="entry name" value="Peptidase_C19"/>
</dbReference>
<dbReference type="OrthoDB" id="420187at2759"/>
<dbReference type="InterPro" id="IPR028889">
    <property type="entry name" value="USP"/>
</dbReference>
<dbReference type="EMBL" id="CP097508">
    <property type="protein sequence ID" value="URE12341.1"/>
    <property type="molecule type" value="Genomic_DNA"/>
</dbReference>